<organism evidence="1 2">
    <name type="scientific">Eretmocerus hayati</name>
    <dbReference type="NCBI Taxonomy" id="131215"/>
    <lineage>
        <taxon>Eukaryota</taxon>
        <taxon>Metazoa</taxon>
        <taxon>Ecdysozoa</taxon>
        <taxon>Arthropoda</taxon>
        <taxon>Hexapoda</taxon>
        <taxon>Insecta</taxon>
        <taxon>Pterygota</taxon>
        <taxon>Neoptera</taxon>
        <taxon>Endopterygota</taxon>
        <taxon>Hymenoptera</taxon>
        <taxon>Apocrita</taxon>
        <taxon>Proctotrupomorpha</taxon>
        <taxon>Chalcidoidea</taxon>
        <taxon>Aphelinidae</taxon>
        <taxon>Aphelininae</taxon>
        <taxon>Eretmocerus</taxon>
    </lineage>
</organism>
<proteinExistence type="predicted"/>
<name>A0ACC2NQ27_9HYME</name>
<protein>
    <submittedName>
        <fullName evidence="1">Uncharacterized protein</fullName>
    </submittedName>
</protein>
<dbReference type="Proteomes" id="UP001239111">
    <property type="component" value="Chromosome 3"/>
</dbReference>
<evidence type="ECO:0000313" key="1">
    <source>
        <dbReference type="EMBL" id="KAJ8673360.1"/>
    </source>
</evidence>
<dbReference type="EMBL" id="CM056743">
    <property type="protein sequence ID" value="KAJ8673360.1"/>
    <property type="molecule type" value="Genomic_DNA"/>
</dbReference>
<reference evidence="1" key="1">
    <citation type="submission" date="2023-04" db="EMBL/GenBank/DDBJ databases">
        <title>A chromosome-level genome assembly of the parasitoid wasp Eretmocerus hayati.</title>
        <authorList>
            <person name="Zhong Y."/>
            <person name="Liu S."/>
            <person name="Liu Y."/>
        </authorList>
    </citation>
    <scope>NUCLEOTIDE SEQUENCE</scope>
    <source>
        <strain evidence="1">ZJU_SS_LIU_2023</strain>
    </source>
</reference>
<accession>A0ACC2NQ27</accession>
<keyword evidence="2" id="KW-1185">Reference proteome</keyword>
<gene>
    <name evidence="1" type="ORF">QAD02_004622</name>
</gene>
<comment type="caution">
    <text evidence="1">The sequence shown here is derived from an EMBL/GenBank/DDBJ whole genome shotgun (WGS) entry which is preliminary data.</text>
</comment>
<evidence type="ECO:0000313" key="2">
    <source>
        <dbReference type="Proteomes" id="UP001239111"/>
    </source>
</evidence>
<sequence length="714" mass="81239">MVYQCIVPGCQSNKRLTKRITVFRVPVDLELREQWRKIIGLEDKGLKEPHRVCAKHFREEDVERFREYFDADGNCIHKIHLTHPRLKKGALPVITQKVPLENDGEKVNHDDHVKKPNSDDVNKGNPELNHISVKKENSDDVEEPNHGSVKKPNHSVKKSNSDDVKESNSDNVKKSNSDNVKKPNHDDVKKPNHEDLKKVDHDGKPNHDGVKKTNHEDVKKVDHDGKPNPDGVKKPSHDEKRTPSDDDDVKKPNHAEIETTPRTAVESSDCASEVSAKPAEPNQEVQIVKKLKTTHKPNILSKKNVTTDSIDYKPKAPPVRILPKGLIGGIANGFQVVPVPIQPIRVIDKIVNSSNLVPITIQPQNIVTEPKVISVPNPIIIIRNVDCPPPVKCEPSPEPQDIEMCFEPVEDIDVSDTVSDDGQKSNNSYHDFDEYDDDPPEVSEDRVQDPDLRNVLGQNSPAESPDRHSEPEREDSPVDEFEKLHQDLRKFGLPRGWYMESCLIKKYITLFEIHVKKDSSDDSNDTYPVVIKKNVVIDNTMKVSYFVLGWRVPNSETLNLPQIVHDIDGLKILMNSFMNLSLCVGVPDSYTIPPTQRDFICIDQLGCVRDKFCSLISLNKRCRACGRRLKGIHQKNRRMIKRGIQINEDDQSVDSPENDLQIWRKRVSALRVKLSRRDKKIKKLKESIRTRNSEVDSSEYVEEFLYVSSDSDPE</sequence>